<protein>
    <submittedName>
        <fullName evidence="7">Iron sulfur domain protein-containing, CDGSH-type domain protein</fullName>
    </submittedName>
</protein>
<feature type="domain" description="Iron-binding zinc finger CDGSH type" evidence="6">
    <location>
        <begin position="36"/>
        <end position="73"/>
    </location>
</feature>
<dbReference type="Pfam" id="PF09360">
    <property type="entry name" value="zf-CDGSH"/>
    <property type="match status" value="1"/>
</dbReference>
<evidence type="ECO:0000256" key="4">
    <source>
        <dbReference type="ARBA" id="ARBA00023014"/>
    </source>
</evidence>
<name>T1AS66_9ZZZZ</name>
<evidence type="ECO:0000256" key="3">
    <source>
        <dbReference type="ARBA" id="ARBA00023004"/>
    </source>
</evidence>
<sequence length="83" mass="9026">MSALTPLPEHHRTAKRPNVPCPRGVMPRVYVESKENASNIVYVDGKVVTALCRCGHSKNKPYCDGSHRAAGFQAPAAQVVLLE</sequence>
<keyword evidence="1" id="KW-0001">2Fe-2S</keyword>
<accession>T1AS66</accession>
<evidence type="ECO:0000256" key="5">
    <source>
        <dbReference type="SAM" id="MobiDB-lite"/>
    </source>
</evidence>
<dbReference type="Gene3D" id="3.40.5.90">
    <property type="entry name" value="CDGSH iron-sulfur domain, mitoNEET-type"/>
    <property type="match status" value="1"/>
</dbReference>
<dbReference type="GO" id="GO:0046872">
    <property type="term" value="F:metal ion binding"/>
    <property type="evidence" value="ECO:0007669"/>
    <property type="project" value="UniProtKB-KW"/>
</dbReference>
<keyword evidence="2" id="KW-0479">Metal-binding</keyword>
<reference evidence="7" key="1">
    <citation type="submission" date="2013-08" db="EMBL/GenBank/DDBJ databases">
        <authorList>
            <person name="Mendez C."/>
            <person name="Richter M."/>
            <person name="Ferrer M."/>
            <person name="Sanchez J."/>
        </authorList>
    </citation>
    <scope>NUCLEOTIDE SEQUENCE</scope>
</reference>
<dbReference type="GO" id="GO:0051537">
    <property type="term" value="F:2 iron, 2 sulfur cluster binding"/>
    <property type="evidence" value="ECO:0007669"/>
    <property type="project" value="UniProtKB-KW"/>
</dbReference>
<dbReference type="EMBL" id="AUZY01008770">
    <property type="protein sequence ID" value="EQD44890.1"/>
    <property type="molecule type" value="Genomic_DNA"/>
</dbReference>
<evidence type="ECO:0000256" key="2">
    <source>
        <dbReference type="ARBA" id="ARBA00022723"/>
    </source>
</evidence>
<proteinExistence type="predicted"/>
<evidence type="ECO:0000256" key="1">
    <source>
        <dbReference type="ARBA" id="ARBA00022714"/>
    </source>
</evidence>
<evidence type="ECO:0000313" key="7">
    <source>
        <dbReference type="EMBL" id="EQD44890.1"/>
    </source>
</evidence>
<dbReference type="InterPro" id="IPR042216">
    <property type="entry name" value="MitoNEET_CISD"/>
</dbReference>
<keyword evidence="4" id="KW-0411">Iron-sulfur</keyword>
<dbReference type="GO" id="GO:0005737">
    <property type="term" value="C:cytoplasm"/>
    <property type="evidence" value="ECO:0007669"/>
    <property type="project" value="UniProtKB-ARBA"/>
</dbReference>
<comment type="caution">
    <text evidence="7">The sequence shown here is derived from an EMBL/GenBank/DDBJ whole genome shotgun (WGS) entry which is preliminary data.</text>
</comment>
<dbReference type="SMART" id="SM00704">
    <property type="entry name" value="ZnF_CDGSH"/>
    <property type="match status" value="1"/>
</dbReference>
<organism evidence="7">
    <name type="scientific">mine drainage metagenome</name>
    <dbReference type="NCBI Taxonomy" id="410659"/>
    <lineage>
        <taxon>unclassified sequences</taxon>
        <taxon>metagenomes</taxon>
        <taxon>ecological metagenomes</taxon>
    </lineage>
</organism>
<gene>
    <name evidence="7" type="ORF">B1B_13316</name>
</gene>
<dbReference type="InterPro" id="IPR018967">
    <property type="entry name" value="FeS-contain_CDGSH-typ"/>
</dbReference>
<feature type="region of interest" description="Disordered" evidence="5">
    <location>
        <begin position="1"/>
        <end position="20"/>
    </location>
</feature>
<reference evidence="7" key="2">
    <citation type="journal article" date="2014" name="ISME J.">
        <title>Microbial stratification in low pH oxic and suboxic macroscopic growths along an acid mine drainage.</title>
        <authorList>
            <person name="Mendez-Garcia C."/>
            <person name="Mesa V."/>
            <person name="Sprenger R.R."/>
            <person name="Richter M."/>
            <person name="Diez M.S."/>
            <person name="Solano J."/>
            <person name="Bargiela R."/>
            <person name="Golyshina O.V."/>
            <person name="Manteca A."/>
            <person name="Ramos J.L."/>
            <person name="Gallego J.R."/>
            <person name="Llorente I."/>
            <person name="Martins Dos Santos V.A."/>
            <person name="Jensen O.N."/>
            <person name="Pelaez A.I."/>
            <person name="Sanchez J."/>
            <person name="Ferrer M."/>
        </authorList>
    </citation>
    <scope>NUCLEOTIDE SEQUENCE</scope>
</reference>
<evidence type="ECO:0000259" key="6">
    <source>
        <dbReference type="SMART" id="SM00704"/>
    </source>
</evidence>
<keyword evidence="3" id="KW-0408">Iron</keyword>
<dbReference type="AlphaFoldDB" id="T1AS66"/>